<organism evidence="10 11">
    <name type="scientific">Bradyrhizobium diversitatis</name>
    <dbReference type="NCBI Taxonomy" id="2755406"/>
    <lineage>
        <taxon>Bacteria</taxon>
        <taxon>Pseudomonadati</taxon>
        <taxon>Pseudomonadota</taxon>
        <taxon>Alphaproteobacteria</taxon>
        <taxon>Hyphomicrobiales</taxon>
        <taxon>Nitrobacteraceae</taxon>
        <taxon>Bradyrhizobium</taxon>
    </lineage>
</organism>
<evidence type="ECO:0000256" key="4">
    <source>
        <dbReference type="ARBA" id="ARBA00022692"/>
    </source>
</evidence>
<name>A0ABS0P8B1_9BRAD</name>
<accession>A0ABS0P8B1</accession>
<reference evidence="10 11" key="1">
    <citation type="submission" date="2020-07" db="EMBL/GenBank/DDBJ databases">
        <title>Bradyrhizobium diversity isolated from nodules of indigenous legumes of Western Australia.</title>
        <authorList>
            <person name="Klepa M.S."/>
        </authorList>
    </citation>
    <scope>NUCLEOTIDE SEQUENCE [LARGE SCALE GENOMIC DNA]</scope>
    <source>
        <strain evidence="10 11">CNPSo 4019</strain>
    </source>
</reference>
<evidence type="ECO:0000256" key="2">
    <source>
        <dbReference type="ARBA" id="ARBA00022448"/>
    </source>
</evidence>
<keyword evidence="2" id="KW-0813">Transport</keyword>
<sequence length="289" mass="29730">MSDALQFLMSGLVVGSIYGLIGVGFTCIYNVTGIVNFAQGDFAMVGAMSAIALNVAGVPLWLAILLAIVITSVVAVLIERTAIQPVRGDVMRGIIVTIGVGVVLQGLAAIIWGTDAQPMPAFSGEKLIHLLGATVMPQSLWVIGIGILAMGGLDLLFRRTYLGQMFRACAMNPFAARLVGMKVETMSLVGFVMSGALGAIAGIVVAPIALTQYDSGLQLGIKGFVACIVGGFGGPVGAALGGLVLGVLEAFSAGYVSSGYKNAIAFALLLGFLLFRPGGLLGDYDRVRA</sequence>
<keyword evidence="4 9" id="KW-0812">Transmembrane</keyword>
<comment type="subcellular location">
    <subcellularLocation>
        <location evidence="1">Cell membrane</location>
        <topology evidence="1">Multi-pass membrane protein</topology>
    </subcellularLocation>
</comment>
<evidence type="ECO:0000256" key="7">
    <source>
        <dbReference type="ARBA" id="ARBA00023136"/>
    </source>
</evidence>
<keyword evidence="11" id="KW-1185">Reference proteome</keyword>
<comment type="similarity">
    <text evidence="8">Belongs to the binding-protein-dependent transport system permease family. LivHM subfamily.</text>
</comment>
<keyword evidence="7 9" id="KW-0472">Membrane</keyword>
<dbReference type="CDD" id="cd06582">
    <property type="entry name" value="TM_PBP1_LivH_like"/>
    <property type="match status" value="1"/>
</dbReference>
<evidence type="ECO:0000256" key="1">
    <source>
        <dbReference type="ARBA" id="ARBA00004651"/>
    </source>
</evidence>
<feature type="transmembrane region" description="Helical" evidence="9">
    <location>
        <begin position="139"/>
        <end position="157"/>
    </location>
</feature>
<evidence type="ECO:0000313" key="11">
    <source>
        <dbReference type="Proteomes" id="UP001194539"/>
    </source>
</evidence>
<gene>
    <name evidence="10" type="ORF">H1B27_25090</name>
</gene>
<dbReference type="InterPro" id="IPR052157">
    <property type="entry name" value="BCAA_transport_permease"/>
</dbReference>
<dbReference type="PANTHER" id="PTHR11795:SF450">
    <property type="entry name" value="ABC TRANSPORTER PERMEASE PROTEIN"/>
    <property type="match status" value="1"/>
</dbReference>
<evidence type="ECO:0000256" key="8">
    <source>
        <dbReference type="ARBA" id="ARBA00037998"/>
    </source>
</evidence>
<evidence type="ECO:0000256" key="5">
    <source>
        <dbReference type="ARBA" id="ARBA00022970"/>
    </source>
</evidence>
<dbReference type="EMBL" id="JACEGD010000024">
    <property type="protein sequence ID" value="MBH5389531.1"/>
    <property type="molecule type" value="Genomic_DNA"/>
</dbReference>
<dbReference type="Pfam" id="PF02653">
    <property type="entry name" value="BPD_transp_2"/>
    <property type="match status" value="1"/>
</dbReference>
<dbReference type="RefSeq" id="WP_197967886.1">
    <property type="nucleotide sequence ID" value="NZ_JACEGD010000024.1"/>
</dbReference>
<dbReference type="PANTHER" id="PTHR11795">
    <property type="entry name" value="BRANCHED-CHAIN AMINO ACID TRANSPORT SYSTEM PERMEASE PROTEIN LIVH"/>
    <property type="match status" value="1"/>
</dbReference>
<keyword evidence="5" id="KW-0029">Amino-acid transport</keyword>
<keyword evidence="6 9" id="KW-1133">Transmembrane helix</keyword>
<dbReference type="Proteomes" id="UP001194539">
    <property type="component" value="Unassembled WGS sequence"/>
</dbReference>
<keyword evidence="3" id="KW-1003">Cell membrane</keyword>
<proteinExistence type="inferred from homology"/>
<feature type="transmembrane region" description="Helical" evidence="9">
    <location>
        <begin position="188"/>
        <end position="211"/>
    </location>
</feature>
<comment type="caution">
    <text evidence="10">The sequence shown here is derived from an EMBL/GenBank/DDBJ whole genome shotgun (WGS) entry which is preliminary data.</text>
</comment>
<evidence type="ECO:0000256" key="6">
    <source>
        <dbReference type="ARBA" id="ARBA00022989"/>
    </source>
</evidence>
<evidence type="ECO:0000256" key="9">
    <source>
        <dbReference type="SAM" id="Phobius"/>
    </source>
</evidence>
<evidence type="ECO:0000313" key="10">
    <source>
        <dbReference type="EMBL" id="MBH5389531.1"/>
    </source>
</evidence>
<feature type="transmembrane region" description="Helical" evidence="9">
    <location>
        <begin position="90"/>
        <end position="112"/>
    </location>
</feature>
<protein>
    <submittedName>
        <fullName evidence="10">Branched-chain amino acid ABC transporter permease</fullName>
    </submittedName>
</protein>
<feature type="transmembrane region" description="Helical" evidence="9">
    <location>
        <begin position="223"/>
        <end position="251"/>
    </location>
</feature>
<dbReference type="InterPro" id="IPR001851">
    <property type="entry name" value="ABC_transp_permease"/>
</dbReference>
<feature type="transmembrane region" description="Helical" evidence="9">
    <location>
        <begin position="7"/>
        <end position="31"/>
    </location>
</feature>
<feature type="transmembrane region" description="Helical" evidence="9">
    <location>
        <begin position="51"/>
        <end position="78"/>
    </location>
</feature>
<evidence type="ECO:0000256" key="3">
    <source>
        <dbReference type="ARBA" id="ARBA00022475"/>
    </source>
</evidence>
<feature type="transmembrane region" description="Helical" evidence="9">
    <location>
        <begin position="263"/>
        <end position="282"/>
    </location>
</feature>